<dbReference type="EMBL" id="SLZY01000013">
    <property type="protein sequence ID" value="TCS70922.1"/>
    <property type="molecule type" value="Genomic_DNA"/>
</dbReference>
<accession>A0A4R3JTS5</accession>
<gene>
    <name evidence="1" type="ORF">EDC61_11376</name>
</gene>
<organism evidence="1 2">
    <name type="scientific">Sulfuritortus calidifontis</name>
    <dbReference type="NCBI Taxonomy" id="1914471"/>
    <lineage>
        <taxon>Bacteria</taxon>
        <taxon>Pseudomonadati</taxon>
        <taxon>Pseudomonadota</taxon>
        <taxon>Betaproteobacteria</taxon>
        <taxon>Nitrosomonadales</taxon>
        <taxon>Thiobacillaceae</taxon>
        <taxon>Sulfuritortus</taxon>
    </lineage>
</organism>
<comment type="caution">
    <text evidence="1">The sequence shown here is derived from an EMBL/GenBank/DDBJ whole genome shotgun (WGS) entry which is preliminary data.</text>
</comment>
<reference evidence="1 2" key="1">
    <citation type="submission" date="2019-03" db="EMBL/GenBank/DDBJ databases">
        <title>Genomic Encyclopedia of Type Strains, Phase IV (KMG-IV): sequencing the most valuable type-strain genomes for metagenomic binning, comparative biology and taxonomic classification.</title>
        <authorList>
            <person name="Goeker M."/>
        </authorList>
    </citation>
    <scope>NUCLEOTIDE SEQUENCE [LARGE SCALE GENOMIC DNA]</scope>
    <source>
        <strain evidence="1 2">DSM 103923</strain>
    </source>
</reference>
<protein>
    <submittedName>
        <fullName evidence="1">Uncharacterized protein</fullName>
    </submittedName>
</protein>
<dbReference type="AlphaFoldDB" id="A0A4R3JTS5"/>
<dbReference type="Proteomes" id="UP000295135">
    <property type="component" value="Unassembled WGS sequence"/>
</dbReference>
<proteinExistence type="predicted"/>
<keyword evidence="2" id="KW-1185">Reference proteome</keyword>
<evidence type="ECO:0000313" key="2">
    <source>
        <dbReference type="Proteomes" id="UP000295135"/>
    </source>
</evidence>
<name>A0A4R3JTS5_9PROT</name>
<evidence type="ECO:0000313" key="1">
    <source>
        <dbReference type="EMBL" id="TCS70922.1"/>
    </source>
</evidence>
<sequence length="33" mass="3864">MKPMSNKRFEWDAPTAGFAVCFRAPQAKRYMQV</sequence>